<dbReference type="NCBIfam" id="NF005309">
    <property type="entry name" value="PRK06841.1"/>
    <property type="match status" value="1"/>
</dbReference>
<evidence type="ECO:0000256" key="1">
    <source>
        <dbReference type="ARBA" id="ARBA00006484"/>
    </source>
</evidence>
<dbReference type="CDD" id="cd05233">
    <property type="entry name" value="SDR_c"/>
    <property type="match status" value="1"/>
</dbReference>
<dbReference type="InterPro" id="IPR036291">
    <property type="entry name" value="NAD(P)-bd_dom_sf"/>
</dbReference>
<dbReference type="PANTHER" id="PTHR43669">
    <property type="entry name" value="5-KETO-D-GLUCONATE 5-REDUCTASE"/>
    <property type="match status" value="1"/>
</dbReference>
<dbReference type="PRINTS" id="PR00080">
    <property type="entry name" value="SDRFAMILY"/>
</dbReference>
<keyword evidence="2" id="KW-0560">Oxidoreductase</keyword>
<dbReference type="PROSITE" id="PS00061">
    <property type="entry name" value="ADH_SHORT"/>
    <property type="match status" value="1"/>
</dbReference>
<accession>A0A9E2KM14</accession>
<reference evidence="3" key="2">
    <citation type="submission" date="2021-04" db="EMBL/GenBank/DDBJ databases">
        <authorList>
            <person name="Gilroy R."/>
        </authorList>
    </citation>
    <scope>NUCLEOTIDE SEQUENCE</scope>
    <source>
        <strain evidence="3">687</strain>
    </source>
</reference>
<sequence>MAISYDVHLKYGVDPNESLQGKVAVVTGGFGGIAMASNRLMYAKGASLALLYAPFDAGKLEESLAEFEDKSRVIAVECDVTSPESVKKAFAEVKAKLGTIDILVTCAGYVCLQPCMETELSEWNKHMEVNLTGTFLCAQEAARIMTTDKHGGKIIVIASQAATVALDNHVAYATSKAGLMGMCKVMAKELGPYQICVNTISPTVVLTPMGAKAWEGKKGEDNKKMIPIGRFAYTDEIGAAVLFLASNGSDMITGTDILIDGGYQVW</sequence>
<name>A0A9E2KM14_9GAMM</name>
<dbReference type="PANTHER" id="PTHR43669:SF3">
    <property type="entry name" value="ALCOHOL DEHYDROGENASE, PUTATIVE (AFU_ORTHOLOGUE AFUA_3G03445)-RELATED"/>
    <property type="match status" value="1"/>
</dbReference>
<comment type="similarity">
    <text evidence="1">Belongs to the short-chain dehydrogenases/reductases (SDR) family.</text>
</comment>
<dbReference type="PRINTS" id="PR00081">
    <property type="entry name" value="GDHRDH"/>
</dbReference>
<dbReference type="EMBL" id="JAHLFG010000004">
    <property type="protein sequence ID" value="MBU3825946.1"/>
    <property type="molecule type" value="Genomic_DNA"/>
</dbReference>
<proteinExistence type="inferred from homology"/>
<dbReference type="Gene3D" id="3.40.50.720">
    <property type="entry name" value="NAD(P)-binding Rossmann-like Domain"/>
    <property type="match status" value="1"/>
</dbReference>
<dbReference type="SUPFAM" id="SSF51735">
    <property type="entry name" value="NAD(P)-binding Rossmann-fold domains"/>
    <property type="match status" value="1"/>
</dbReference>
<protein>
    <submittedName>
        <fullName evidence="3">D-threitol dehydrogenase</fullName>
    </submittedName>
</protein>
<evidence type="ECO:0000313" key="4">
    <source>
        <dbReference type="Proteomes" id="UP000824150"/>
    </source>
</evidence>
<dbReference type="Pfam" id="PF13561">
    <property type="entry name" value="adh_short_C2"/>
    <property type="match status" value="1"/>
</dbReference>
<dbReference type="AlphaFoldDB" id="A0A9E2KM14"/>
<dbReference type="GO" id="GO:0016491">
    <property type="term" value="F:oxidoreductase activity"/>
    <property type="evidence" value="ECO:0007669"/>
    <property type="project" value="UniProtKB-KW"/>
</dbReference>
<organism evidence="3 4">
    <name type="scientific">Candidatus Anaerobiospirillum merdipullorum</name>
    <dbReference type="NCBI Taxonomy" id="2838450"/>
    <lineage>
        <taxon>Bacteria</taxon>
        <taxon>Pseudomonadati</taxon>
        <taxon>Pseudomonadota</taxon>
        <taxon>Gammaproteobacteria</taxon>
        <taxon>Aeromonadales</taxon>
        <taxon>Succinivibrionaceae</taxon>
        <taxon>Anaerobiospirillum</taxon>
    </lineage>
</organism>
<evidence type="ECO:0000313" key="3">
    <source>
        <dbReference type="EMBL" id="MBU3825946.1"/>
    </source>
</evidence>
<dbReference type="Proteomes" id="UP000824150">
    <property type="component" value="Unassembled WGS sequence"/>
</dbReference>
<gene>
    <name evidence="3" type="ORF">IAA31_00420</name>
</gene>
<dbReference type="InterPro" id="IPR020904">
    <property type="entry name" value="Sc_DH/Rdtase_CS"/>
</dbReference>
<dbReference type="FunFam" id="3.40.50.720:FF:000084">
    <property type="entry name" value="Short-chain dehydrogenase reductase"/>
    <property type="match status" value="1"/>
</dbReference>
<dbReference type="InterPro" id="IPR002347">
    <property type="entry name" value="SDR_fam"/>
</dbReference>
<evidence type="ECO:0000256" key="2">
    <source>
        <dbReference type="ARBA" id="ARBA00023002"/>
    </source>
</evidence>
<reference evidence="3" key="1">
    <citation type="journal article" date="2021" name="PeerJ">
        <title>Extensive microbial diversity within the chicken gut microbiome revealed by metagenomics and culture.</title>
        <authorList>
            <person name="Gilroy R."/>
            <person name="Ravi A."/>
            <person name="Getino M."/>
            <person name="Pursley I."/>
            <person name="Horton D.L."/>
            <person name="Alikhan N.F."/>
            <person name="Baker D."/>
            <person name="Gharbi K."/>
            <person name="Hall N."/>
            <person name="Watson M."/>
            <person name="Adriaenssens E.M."/>
            <person name="Foster-Nyarko E."/>
            <person name="Jarju S."/>
            <person name="Secka A."/>
            <person name="Antonio M."/>
            <person name="Oren A."/>
            <person name="Chaudhuri R.R."/>
            <person name="La Ragione R."/>
            <person name="Hildebrand F."/>
            <person name="Pallen M.J."/>
        </authorList>
    </citation>
    <scope>NUCLEOTIDE SEQUENCE</scope>
    <source>
        <strain evidence="3">687</strain>
    </source>
</reference>
<comment type="caution">
    <text evidence="3">The sequence shown here is derived from an EMBL/GenBank/DDBJ whole genome shotgun (WGS) entry which is preliminary data.</text>
</comment>